<dbReference type="Gene3D" id="3.30.420.10">
    <property type="entry name" value="Ribonuclease H-like superfamily/Ribonuclease H"/>
    <property type="match status" value="1"/>
</dbReference>
<organism evidence="3 4">
    <name type="scientific">Diabrotica virgifera virgifera</name>
    <name type="common">western corn rootworm</name>
    <dbReference type="NCBI Taxonomy" id="50390"/>
    <lineage>
        <taxon>Eukaryota</taxon>
        <taxon>Metazoa</taxon>
        <taxon>Ecdysozoa</taxon>
        <taxon>Arthropoda</taxon>
        <taxon>Hexapoda</taxon>
        <taxon>Insecta</taxon>
        <taxon>Pterygota</taxon>
        <taxon>Neoptera</taxon>
        <taxon>Endopterygota</taxon>
        <taxon>Coleoptera</taxon>
        <taxon>Polyphaga</taxon>
        <taxon>Cucujiformia</taxon>
        <taxon>Chrysomeloidea</taxon>
        <taxon>Chrysomelidae</taxon>
        <taxon>Galerucinae</taxon>
        <taxon>Diabroticina</taxon>
        <taxon>Diabroticites</taxon>
        <taxon>Diabrotica</taxon>
    </lineage>
</organism>
<evidence type="ECO:0000256" key="1">
    <source>
        <dbReference type="SAM" id="MobiDB-lite"/>
    </source>
</evidence>
<sequence>MWRPWENNALEIVENNEVEIVEENEEILPPNNPENTAGPSRGSIKKPERKHLSKDAKEIVLNVFNGLCEELERHESFLKTAALTKVSCATVYRIIKEGITNRQKRSDSGLHRSIEQHLLGPISETIYNMFAGNIIPTLNQILAELKSKNIINCCKSTLRKFLLSNGFKYKTINKRHTIMESARLIKWRNEYLEKITEYRNSGRKIYYLDETWFDTNETIGKGWSNDNVKCKVNVPPSRGKRICILHCGGEDGWVTDSLLLSAKDIKDSYLDYHQDITGELFESWFKNNLLPNLADNSVIVLDKASYHSRQLKKIPNKYSRKDELQDFLLSQDLYFEDWYTKDQLVEVLNTKLFVKEYIIDNAASKNGHTTLRLPPYYCVLNPIELLWSQLKYNVRQKNLKKKRPSAQLPWQRTMTQSNSVNKQKINDLT</sequence>
<reference evidence="3" key="1">
    <citation type="submission" date="2025-05" db="UniProtKB">
        <authorList>
            <consortium name="EnsemblMetazoa"/>
        </authorList>
    </citation>
    <scope>IDENTIFICATION</scope>
</reference>
<feature type="region of interest" description="Disordered" evidence="1">
    <location>
        <begin position="26"/>
        <end position="50"/>
    </location>
</feature>
<dbReference type="RefSeq" id="XP_050508152.1">
    <property type="nucleotide sequence ID" value="XM_050652195.1"/>
</dbReference>
<feature type="domain" description="Tc1-like transposase DDE" evidence="2">
    <location>
        <begin position="205"/>
        <end position="400"/>
    </location>
</feature>
<keyword evidence="4" id="KW-1185">Reference proteome</keyword>
<evidence type="ECO:0000259" key="2">
    <source>
        <dbReference type="Pfam" id="PF13358"/>
    </source>
</evidence>
<dbReference type="PANTHER" id="PTHR33939">
    <property type="entry name" value="PROTEIN CBG22215"/>
    <property type="match status" value="1"/>
</dbReference>
<feature type="region of interest" description="Disordered" evidence="1">
    <location>
        <begin position="404"/>
        <end position="429"/>
    </location>
</feature>
<evidence type="ECO:0000313" key="4">
    <source>
        <dbReference type="Proteomes" id="UP001652700"/>
    </source>
</evidence>
<dbReference type="Pfam" id="PF13358">
    <property type="entry name" value="DDE_3"/>
    <property type="match status" value="1"/>
</dbReference>
<dbReference type="EnsemblMetazoa" id="XM_050652195.1">
    <property type="protein sequence ID" value="XP_050508152.1"/>
    <property type="gene ID" value="LOC126885596"/>
</dbReference>
<dbReference type="Proteomes" id="UP001652700">
    <property type="component" value="Unplaced"/>
</dbReference>
<protein>
    <recommendedName>
        <fullName evidence="2">Tc1-like transposase DDE domain-containing protein</fullName>
    </recommendedName>
</protein>
<evidence type="ECO:0000313" key="3">
    <source>
        <dbReference type="EnsemblMetazoa" id="XP_050508152.1"/>
    </source>
</evidence>
<dbReference type="PANTHER" id="PTHR33939:SF1">
    <property type="entry name" value="DUF4371 DOMAIN-CONTAINING PROTEIN"/>
    <property type="match status" value="1"/>
</dbReference>
<feature type="compositionally biased region" description="Polar residues" evidence="1">
    <location>
        <begin position="408"/>
        <end position="429"/>
    </location>
</feature>
<accession>A0ABM5KD86</accession>
<proteinExistence type="predicted"/>
<dbReference type="InterPro" id="IPR036397">
    <property type="entry name" value="RNaseH_sf"/>
</dbReference>
<name>A0ABM5KD86_DIAVI</name>
<dbReference type="GeneID" id="126885596"/>
<dbReference type="InterPro" id="IPR038717">
    <property type="entry name" value="Tc1-like_DDE_dom"/>
</dbReference>